<evidence type="ECO:0000259" key="2">
    <source>
        <dbReference type="Pfam" id="PF25164"/>
    </source>
</evidence>
<evidence type="ECO:0000259" key="3">
    <source>
        <dbReference type="Pfam" id="PF25166"/>
    </source>
</evidence>
<evidence type="ECO:0000313" key="4">
    <source>
        <dbReference type="EMBL" id="MCL7749147.1"/>
    </source>
</evidence>
<dbReference type="InterPro" id="IPR057252">
    <property type="entry name" value="CoiA_C"/>
</dbReference>
<dbReference type="PIRSF" id="PIRSF007487">
    <property type="entry name" value="Competence-induced_CoiA_bac"/>
    <property type="match status" value="1"/>
</dbReference>
<dbReference type="InterPro" id="IPR021176">
    <property type="entry name" value="Competence-induced_CoiA"/>
</dbReference>
<reference evidence="4" key="1">
    <citation type="submission" date="2022-02" db="EMBL/GenBank/DDBJ databases">
        <title>Halalkalibacter sp. nov. isolated from Lonar Lake, India.</title>
        <authorList>
            <person name="Joshi A."/>
            <person name="Thite S."/>
            <person name="Lodha T."/>
        </authorList>
    </citation>
    <scope>NUCLEOTIDE SEQUENCE</scope>
    <source>
        <strain evidence="4">MEB205</strain>
    </source>
</reference>
<dbReference type="Pfam" id="PF25166">
    <property type="entry name" value="CoiA_C"/>
    <property type="match status" value="1"/>
</dbReference>
<name>A0A9X2CW46_9BACI</name>
<protein>
    <recommendedName>
        <fullName evidence="6">Competence protein CoiA</fullName>
    </recommendedName>
</protein>
<evidence type="ECO:0000313" key="5">
    <source>
        <dbReference type="Proteomes" id="UP001139150"/>
    </source>
</evidence>
<accession>A0A9X2CW46</accession>
<feature type="domain" description="Competence protein CoiA-like N-terminal" evidence="2">
    <location>
        <begin position="16"/>
        <end position="63"/>
    </location>
</feature>
<gene>
    <name evidence="4" type="ORF">MF646_18670</name>
</gene>
<feature type="domain" description="Competence protein CoiA C-terminal" evidence="3">
    <location>
        <begin position="233"/>
        <end position="380"/>
    </location>
</feature>
<keyword evidence="5" id="KW-1185">Reference proteome</keyword>
<dbReference type="Proteomes" id="UP001139150">
    <property type="component" value="Unassembled WGS sequence"/>
</dbReference>
<dbReference type="InterPro" id="IPR010330">
    <property type="entry name" value="CoiA_nuc"/>
</dbReference>
<dbReference type="EMBL" id="JAKRYL010000024">
    <property type="protein sequence ID" value="MCL7749147.1"/>
    <property type="molecule type" value="Genomic_DNA"/>
</dbReference>
<evidence type="ECO:0000259" key="1">
    <source>
        <dbReference type="Pfam" id="PF06054"/>
    </source>
</evidence>
<dbReference type="InterPro" id="IPR057253">
    <property type="entry name" value="CoiA-like_N"/>
</dbReference>
<dbReference type="RefSeq" id="WP_250098011.1">
    <property type="nucleotide sequence ID" value="NZ_JAKRYL010000024.1"/>
</dbReference>
<dbReference type="AlphaFoldDB" id="A0A9X2CW46"/>
<dbReference type="Pfam" id="PF25164">
    <property type="entry name" value="CoiA_N"/>
    <property type="match status" value="1"/>
</dbReference>
<feature type="domain" description="Competence protein CoiA nuclease-like" evidence="1">
    <location>
        <begin position="68"/>
        <end position="224"/>
    </location>
</feature>
<evidence type="ECO:0008006" key="6">
    <source>
        <dbReference type="Google" id="ProtNLM"/>
    </source>
</evidence>
<sequence length="413" mass="48823">MFNAKLADGTIISMADQWHIDELKELRKKRDFFCQACESQVQLKLGSSKLWHFAHRANSICLYSLERETMYHLKGKRKLYDWLKNQQLKVAMEVYLPLIKQRPDILFRQQNTLYALEFQCSPIESTLLKSRSEGYQQLGIIPIWILGGNRLKRHGPHTFSMKSFEWHSTRFLADQQRFLTYFCPEQSSFVFLQQLTPYSATRLLASYQEVSTTASSLETILNPRKNNTNILDHWLTVKKHWRYHQPNPYPNKAEKLLQSLLYRRRIAPSLFPIEAGWPTNHYELISSTPCYWQTYLLLECLEHQPLNQPFSIHLAIHCIQPYLNKNLFMLRSMNDDRHWSLAIIGYFQFLVEIGYLEQTPKRYFKRMKDIVHPKTVEEAITYDQTLYCDTLIALMRKGNEGKNKGISDLKSNI</sequence>
<dbReference type="Pfam" id="PF06054">
    <property type="entry name" value="CoiA_nuc"/>
    <property type="match status" value="1"/>
</dbReference>
<proteinExistence type="predicted"/>
<comment type="caution">
    <text evidence="4">The sequence shown here is derived from an EMBL/GenBank/DDBJ whole genome shotgun (WGS) entry which is preliminary data.</text>
</comment>
<organism evidence="4 5">
    <name type="scientific">Halalkalibacter alkaliphilus</name>
    <dbReference type="NCBI Taxonomy" id="2917993"/>
    <lineage>
        <taxon>Bacteria</taxon>
        <taxon>Bacillati</taxon>
        <taxon>Bacillota</taxon>
        <taxon>Bacilli</taxon>
        <taxon>Bacillales</taxon>
        <taxon>Bacillaceae</taxon>
        <taxon>Halalkalibacter</taxon>
    </lineage>
</organism>